<dbReference type="EMBL" id="FJOG01000025">
    <property type="protein sequence ID" value="CZR64059.1"/>
    <property type="molecule type" value="Genomic_DNA"/>
</dbReference>
<reference evidence="2 3" key="1">
    <citation type="submission" date="2016-03" db="EMBL/GenBank/DDBJ databases">
        <authorList>
            <person name="Ploux O."/>
        </authorList>
    </citation>
    <scope>NUCLEOTIDE SEQUENCE [LARGE SCALE GENOMIC DNA]</scope>
    <source>
        <strain evidence="2 3">UAMH 11012</strain>
    </source>
</reference>
<evidence type="ECO:0000313" key="3">
    <source>
        <dbReference type="Proteomes" id="UP000184330"/>
    </source>
</evidence>
<dbReference type="Gene3D" id="3.20.20.190">
    <property type="entry name" value="Phosphatidylinositol (PI) phosphodiesterase"/>
    <property type="match status" value="1"/>
</dbReference>
<dbReference type="SMART" id="SM00148">
    <property type="entry name" value="PLCXc"/>
    <property type="match status" value="1"/>
</dbReference>
<dbReference type="OrthoDB" id="1046782at2759"/>
<dbReference type="InterPro" id="IPR051057">
    <property type="entry name" value="PI-PLC_domain"/>
</dbReference>
<dbReference type="CDD" id="cd08586">
    <property type="entry name" value="PI-PLCc_BcPLC_like"/>
    <property type="match status" value="1"/>
</dbReference>
<proteinExistence type="predicted"/>
<name>A0A1L7XG83_9HELO</name>
<evidence type="ECO:0000259" key="1">
    <source>
        <dbReference type="SMART" id="SM00148"/>
    </source>
</evidence>
<organism evidence="2 3">
    <name type="scientific">Phialocephala subalpina</name>
    <dbReference type="NCBI Taxonomy" id="576137"/>
    <lineage>
        <taxon>Eukaryota</taxon>
        <taxon>Fungi</taxon>
        <taxon>Dikarya</taxon>
        <taxon>Ascomycota</taxon>
        <taxon>Pezizomycotina</taxon>
        <taxon>Leotiomycetes</taxon>
        <taxon>Helotiales</taxon>
        <taxon>Mollisiaceae</taxon>
        <taxon>Phialocephala</taxon>
        <taxon>Phialocephala fortinii species complex</taxon>
    </lineage>
</organism>
<dbReference type="InterPro" id="IPR017946">
    <property type="entry name" value="PLC-like_Pdiesterase_TIM-brl"/>
</dbReference>
<dbReference type="PANTHER" id="PTHR13593:SF113">
    <property type="entry name" value="SI:DKEY-266F7.9"/>
    <property type="match status" value="1"/>
</dbReference>
<dbReference type="GO" id="GO:0006629">
    <property type="term" value="P:lipid metabolic process"/>
    <property type="evidence" value="ECO:0007669"/>
    <property type="project" value="InterPro"/>
</dbReference>
<dbReference type="PANTHER" id="PTHR13593">
    <property type="match status" value="1"/>
</dbReference>
<keyword evidence="3" id="KW-1185">Reference proteome</keyword>
<evidence type="ECO:0000313" key="2">
    <source>
        <dbReference type="EMBL" id="CZR64059.1"/>
    </source>
</evidence>
<dbReference type="InterPro" id="IPR000909">
    <property type="entry name" value="PLipase_C_PInositol-sp_X_dom"/>
</dbReference>
<accession>A0A1L7XG83</accession>
<dbReference type="SUPFAM" id="SSF51695">
    <property type="entry name" value="PLC-like phosphodiesterases"/>
    <property type="match status" value="1"/>
</dbReference>
<dbReference type="Proteomes" id="UP000184330">
    <property type="component" value="Unassembled WGS sequence"/>
</dbReference>
<dbReference type="Pfam" id="PF00388">
    <property type="entry name" value="PI-PLC-X"/>
    <property type="match status" value="1"/>
</dbReference>
<feature type="domain" description="Phosphatidylinositol-specific phospholipase C X" evidence="1">
    <location>
        <begin position="80"/>
        <end position="231"/>
    </location>
</feature>
<dbReference type="PROSITE" id="PS50007">
    <property type="entry name" value="PIPLC_X_DOMAIN"/>
    <property type="match status" value="1"/>
</dbReference>
<protein>
    <submittedName>
        <fullName evidence="2">Related to 1-phosphatidylinositol phosphodiesterase</fullName>
    </submittedName>
</protein>
<sequence>MTFLKSRFRLFLIVGIAALFAIFLTSTRRFPASSLATLSTSFAAKNTSNSNVPQYHGYHSAFSFDVNFNHAPRWMTDLPDDSSLTSLSIPGTHDTMTSVLSGHTFQCQNQHLTTQLEAGIRYFDIRARLHDDELQIYHQDSYTHHSYADVLTAMFEFLDSNPGETMIMRLKEESTPINSTIDFLTAFNYYRLNSSITASGCSKHFWVPPTPGPTSIPTLGELRNKILILQNFGAEPAEYGIKWESPLLEIEDLWEIPDLKALDEKWEFIQDSLEAAGNRTEHSDGVLYLSHLSASVGILPIEAAAGNKNGTVVGMNDRTGEWLMGGNGGNTGVVIIDFPGQQLVQEILKRNKG</sequence>
<gene>
    <name evidence="2" type="ORF">PAC_13956</name>
</gene>
<dbReference type="AlphaFoldDB" id="A0A1L7XG83"/>
<dbReference type="GO" id="GO:0008081">
    <property type="term" value="F:phosphoric diester hydrolase activity"/>
    <property type="evidence" value="ECO:0007669"/>
    <property type="project" value="InterPro"/>
</dbReference>